<evidence type="ECO:0000256" key="1">
    <source>
        <dbReference type="ARBA" id="ARBA00009067"/>
    </source>
</evidence>
<dbReference type="GO" id="GO:0004175">
    <property type="term" value="F:endopeptidase activity"/>
    <property type="evidence" value="ECO:0007669"/>
    <property type="project" value="UniProtKB-ARBA"/>
</dbReference>
<dbReference type="AlphaFoldDB" id="A0A1E5KWW1"/>
<dbReference type="InterPro" id="IPR003675">
    <property type="entry name" value="Rce1/LyrA-like_dom"/>
</dbReference>
<feature type="transmembrane region" description="Helical" evidence="2">
    <location>
        <begin position="12"/>
        <end position="30"/>
    </location>
</feature>
<dbReference type="Pfam" id="PF02517">
    <property type="entry name" value="Rce1-like"/>
    <property type="match status" value="1"/>
</dbReference>
<feature type="transmembrane region" description="Helical" evidence="2">
    <location>
        <begin position="36"/>
        <end position="55"/>
    </location>
</feature>
<gene>
    <name evidence="4" type="ORF">BCR26_02665</name>
</gene>
<organism evidence="4 5">
    <name type="scientific">Enterococcus rivorum</name>
    <dbReference type="NCBI Taxonomy" id="762845"/>
    <lineage>
        <taxon>Bacteria</taxon>
        <taxon>Bacillati</taxon>
        <taxon>Bacillota</taxon>
        <taxon>Bacilli</taxon>
        <taxon>Lactobacillales</taxon>
        <taxon>Enterococcaceae</taxon>
        <taxon>Enterococcus</taxon>
    </lineage>
</organism>
<keyword evidence="2" id="KW-0812">Transmembrane</keyword>
<dbReference type="RefSeq" id="WP_069698626.1">
    <property type="nucleotide sequence ID" value="NZ_JAGGMA010000001.1"/>
</dbReference>
<feature type="transmembrane region" description="Helical" evidence="2">
    <location>
        <begin position="150"/>
        <end position="169"/>
    </location>
</feature>
<evidence type="ECO:0000313" key="4">
    <source>
        <dbReference type="EMBL" id="OEH82351.1"/>
    </source>
</evidence>
<comment type="caution">
    <text evidence="4">The sequence shown here is derived from an EMBL/GenBank/DDBJ whole genome shotgun (WGS) entry which is preliminary data.</text>
</comment>
<name>A0A1E5KWW1_9ENTE</name>
<proteinExistence type="inferred from homology"/>
<keyword evidence="2" id="KW-0472">Membrane</keyword>
<feature type="transmembrane region" description="Helical" evidence="2">
    <location>
        <begin position="175"/>
        <end position="195"/>
    </location>
</feature>
<feature type="domain" description="CAAX prenyl protease 2/Lysostaphin resistance protein A-like" evidence="3">
    <location>
        <begin position="114"/>
        <end position="211"/>
    </location>
</feature>
<evidence type="ECO:0000259" key="3">
    <source>
        <dbReference type="Pfam" id="PF02517"/>
    </source>
</evidence>
<comment type="similarity">
    <text evidence="1">Belongs to the UPF0177 family.</text>
</comment>
<dbReference type="PANTHER" id="PTHR36435:SF1">
    <property type="entry name" value="CAAX AMINO TERMINAL PROTEASE FAMILY PROTEIN"/>
    <property type="match status" value="1"/>
</dbReference>
<dbReference type="GO" id="GO:0080120">
    <property type="term" value="P:CAAX-box protein maturation"/>
    <property type="evidence" value="ECO:0007669"/>
    <property type="project" value="UniProtKB-ARBA"/>
</dbReference>
<dbReference type="InterPro" id="IPR052710">
    <property type="entry name" value="CAAX_protease"/>
</dbReference>
<accession>A0A1E5KWW1</accession>
<dbReference type="STRING" id="762845.BCR26_02665"/>
<dbReference type="Proteomes" id="UP000095256">
    <property type="component" value="Unassembled WGS sequence"/>
</dbReference>
<sequence>MEQVKRAAKGTLMAIGLFVLAQVPQIFLLMMKKSLVSDIVTALIFIVVTGLFIFIAKKRGYFSKNEERFSGRNIGIVFAGFILMRILAVVFTLIMQETTKNDQVIQEFTANISTINLFLLLCVGAPVMEEIIFRGVIINELFRRKDNQPISLKMEIIGLVVSSIAFGSIHLSSDIISFLLYVTLGATMGTVYLLTKSLECSIAVHFLNNFLPFLVLAFTK</sequence>
<feature type="transmembrane region" description="Helical" evidence="2">
    <location>
        <begin position="76"/>
        <end position="95"/>
    </location>
</feature>
<feature type="transmembrane region" description="Helical" evidence="2">
    <location>
        <begin position="202"/>
        <end position="219"/>
    </location>
</feature>
<evidence type="ECO:0000313" key="5">
    <source>
        <dbReference type="Proteomes" id="UP000095256"/>
    </source>
</evidence>
<feature type="transmembrane region" description="Helical" evidence="2">
    <location>
        <begin position="115"/>
        <end position="138"/>
    </location>
</feature>
<reference evidence="4 5" key="1">
    <citation type="submission" date="2016-09" db="EMBL/GenBank/DDBJ databases">
        <authorList>
            <person name="Capua I."/>
            <person name="De Benedictis P."/>
            <person name="Joannis T."/>
            <person name="Lombin L.H."/>
            <person name="Cattoli G."/>
        </authorList>
    </citation>
    <scope>NUCLEOTIDE SEQUENCE [LARGE SCALE GENOMIC DNA]</scope>
    <source>
        <strain evidence="4 5">LMG 25899</strain>
    </source>
</reference>
<evidence type="ECO:0000256" key="2">
    <source>
        <dbReference type="SAM" id="Phobius"/>
    </source>
</evidence>
<keyword evidence="2" id="KW-1133">Transmembrane helix</keyword>
<protein>
    <recommendedName>
        <fullName evidence="3">CAAX prenyl protease 2/Lysostaphin resistance protein A-like domain-containing protein</fullName>
    </recommendedName>
</protein>
<keyword evidence="5" id="KW-1185">Reference proteome</keyword>
<dbReference type="EMBL" id="MIEK01000023">
    <property type="protein sequence ID" value="OEH82351.1"/>
    <property type="molecule type" value="Genomic_DNA"/>
</dbReference>
<dbReference type="PANTHER" id="PTHR36435">
    <property type="entry name" value="SLR1288 PROTEIN"/>
    <property type="match status" value="1"/>
</dbReference>